<dbReference type="GO" id="GO:0051539">
    <property type="term" value="F:4 iron, 4 sulfur cluster binding"/>
    <property type="evidence" value="ECO:0007669"/>
    <property type="project" value="UniProtKB-UniRule"/>
</dbReference>
<dbReference type="GO" id="GO:0046872">
    <property type="term" value="F:metal ion binding"/>
    <property type="evidence" value="ECO:0007669"/>
    <property type="project" value="UniProtKB-KW"/>
</dbReference>
<keyword evidence="8" id="KW-0999">Mitochondrion inner membrane</keyword>
<comment type="function">
    <text evidence="2 19">Accepts electrons from ETF and reduces ubiquinone.</text>
</comment>
<keyword evidence="7 19" id="KW-0479">Metal-binding</keyword>
<comment type="caution">
    <text evidence="21">The sequence shown here is derived from an EMBL/GenBank/DDBJ whole genome shotgun (WGS) entry which is preliminary data.</text>
</comment>
<dbReference type="SUPFAM" id="SSF54862">
    <property type="entry name" value="4Fe-4S ferredoxins"/>
    <property type="match status" value="1"/>
</dbReference>
<keyword evidence="15 19" id="KW-0830">Ubiquinone</keyword>
<keyword evidence="16" id="KW-0496">Mitochondrion</keyword>
<comment type="catalytic activity">
    <reaction evidence="18 19">
        <text>a ubiquinone + reduced [electron-transfer flavoprotein] = a ubiquinol + oxidized [electron-transfer flavoprotein] + H(+)</text>
        <dbReference type="Rhea" id="RHEA:24052"/>
        <dbReference type="Rhea" id="RHEA-COMP:9565"/>
        <dbReference type="Rhea" id="RHEA-COMP:9566"/>
        <dbReference type="Rhea" id="RHEA-COMP:10685"/>
        <dbReference type="Rhea" id="RHEA-COMP:10686"/>
        <dbReference type="ChEBI" id="CHEBI:15378"/>
        <dbReference type="ChEBI" id="CHEBI:16389"/>
        <dbReference type="ChEBI" id="CHEBI:17976"/>
        <dbReference type="ChEBI" id="CHEBI:57692"/>
        <dbReference type="ChEBI" id="CHEBI:58307"/>
        <dbReference type="EC" id="1.5.5.1"/>
    </reaction>
</comment>
<dbReference type="Gene3D" id="3.50.50.60">
    <property type="entry name" value="FAD/NAD(P)-binding domain"/>
    <property type="match status" value="1"/>
</dbReference>
<dbReference type="InterPro" id="IPR017896">
    <property type="entry name" value="4Fe4S_Fe-S-bd"/>
</dbReference>
<dbReference type="SUPFAM" id="SSF54373">
    <property type="entry name" value="FAD-linked reductases, C-terminal domain"/>
    <property type="match status" value="1"/>
</dbReference>
<evidence type="ECO:0000256" key="4">
    <source>
        <dbReference type="ARBA" id="ARBA00006796"/>
    </source>
</evidence>
<evidence type="ECO:0000256" key="17">
    <source>
        <dbReference type="ARBA" id="ARBA00023136"/>
    </source>
</evidence>
<evidence type="ECO:0000256" key="1">
    <source>
        <dbReference type="ARBA" id="ARBA00001974"/>
    </source>
</evidence>
<dbReference type="PANTHER" id="PTHR10617">
    <property type="entry name" value="ELECTRON TRANSFER FLAVOPROTEIN-UBIQUINONE OXIDOREDUCTASE"/>
    <property type="match status" value="1"/>
</dbReference>
<evidence type="ECO:0000256" key="16">
    <source>
        <dbReference type="ARBA" id="ARBA00023128"/>
    </source>
</evidence>
<evidence type="ECO:0000256" key="10">
    <source>
        <dbReference type="ARBA" id="ARBA00022946"/>
    </source>
</evidence>
<protein>
    <recommendedName>
        <fullName evidence="19">Electron transfer flavoprotein-ubiquinone oxidoreductase</fullName>
        <shortName evidence="19">ETF-QO</shortName>
        <ecNumber evidence="19">1.5.5.1</ecNumber>
    </recommendedName>
</protein>
<evidence type="ECO:0000256" key="15">
    <source>
        <dbReference type="ARBA" id="ARBA00023075"/>
    </source>
</evidence>
<evidence type="ECO:0000313" key="21">
    <source>
        <dbReference type="EMBL" id="KAF5239623.1"/>
    </source>
</evidence>
<dbReference type="Gene3D" id="3.30.70.20">
    <property type="match status" value="1"/>
</dbReference>
<dbReference type="EMBL" id="JABEVY010000266">
    <property type="protein sequence ID" value="KAF5239623.1"/>
    <property type="molecule type" value="Genomic_DNA"/>
</dbReference>
<keyword evidence="9 19" id="KW-0274">FAD</keyword>
<dbReference type="Pfam" id="PF21162">
    <property type="entry name" value="ETFQO_UQ-bd"/>
    <property type="match status" value="1"/>
</dbReference>
<feature type="domain" description="4Fe-4S ferredoxin-type" evidence="20">
    <location>
        <begin position="594"/>
        <end position="623"/>
    </location>
</feature>
<dbReference type="SUPFAM" id="SSF51905">
    <property type="entry name" value="FAD/NAD(P)-binding domain"/>
    <property type="match status" value="1"/>
</dbReference>
<dbReference type="InterPro" id="IPR040156">
    <property type="entry name" value="ETF-QO"/>
</dbReference>
<keyword evidence="6 19" id="KW-0285">Flavoprotein</keyword>
<evidence type="ECO:0000256" key="6">
    <source>
        <dbReference type="ARBA" id="ARBA00022630"/>
    </source>
</evidence>
<keyword evidence="13 19" id="KW-0408">Iron</keyword>
<reference evidence="21 22" key="1">
    <citation type="journal article" date="2020" name="BMC Genomics">
        <title>Correction to: Identification and distribution of gene clusters required for synthesis of sphingolipid metabolism inhibitors in diverse species of the filamentous fungus Fusarium.</title>
        <authorList>
            <person name="Kim H.S."/>
            <person name="Lohmar J.M."/>
            <person name="Busman M."/>
            <person name="Brown D.W."/>
            <person name="Naumann T.A."/>
            <person name="Divon H.H."/>
            <person name="Lysoe E."/>
            <person name="Uhlig S."/>
            <person name="Proctor R.H."/>
        </authorList>
    </citation>
    <scope>NUCLEOTIDE SEQUENCE [LARGE SCALE GENOMIC DNA]</scope>
    <source>
        <strain evidence="21 22">NRRL 25214</strain>
    </source>
</reference>
<evidence type="ECO:0000256" key="5">
    <source>
        <dbReference type="ARBA" id="ARBA00022448"/>
    </source>
</evidence>
<dbReference type="InterPro" id="IPR049398">
    <property type="entry name" value="ETF-QO/FixC_UQ-bd"/>
</dbReference>
<dbReference type="Pfam" id="PF13450">
    <property type="entry name" value="NAD_binding_8"/>
    <property type="match status" value="1"/>
</dbReference>
<organism evidence="21 22">
    <name type="scientific">Fusarium anthophilum</name>
    <dbReference type="NCBI Taxonomy" id="48485"/>
    <lineage>
        <taxon>Eukaryota</taxon>
        <taxon>Fungi</taxon>
        <taxon>Dikarya</taxon>
        <taxon>Ascomycota</taxon>
        <taxon>Pezizomycotina</taxon>
        <taxon>Sordariomycetes</taxon>
        <taxon>Hypocreomycetidae</taxon>
        <taxon>Hypocreales</taxon>
        <taxon>Nectriaceae</taxon>
        <taxon>Fusarium</taxon>
        <taxon>Fusarium fujikuroi species complex</taxon>
    </lineage>
</organism>
<proteinExistence type="inferred from homology"/>
<comment type="cofactor">
    <cofactor evidence="1 19">
        <name>FAD</name>
        <dbReference type="ChEBI" id="CHEBI:57692"/>
    </cofactor>
</comment>
<dbReference type="PANTHER" id="PTHR10617:SF107">
    <property type="entry name" value="ELECTRON TRANSFER FLAVOPROTEIN-UBIQUINONE OXIDOREDUCTASE, MITOCHONDRIAL"/>
    <property type="match status" value="1"/>
</dbReference>
<evidence type="ECO:0000256" key="19">
    <source>
        <dbReference type="RuleBase" id="RU366068"/>
    </source>
</evidence>
<dbReference type="GO" id="GO:0005743">
    <property type="term" value="C:mitochondrial inner membrane"/>
    <property type="evidence" value="ECO:0007669"/>
    <property type="project" value="UniProtKB-SubCell"/>
</dbReference>
<evidence type="ECO:0000313" key="22">
    <source>
        <dbReference type="Proteomes" id="UP000573603"/>
    </source>
</evidence>
<comment type="similarity">
    <text evidence="4">Belongs to the ETF-QO/FixC family.</text>
</comment>
<dbReference type="Gene3D" id="3.30.9.90">
    <property type="match status" value="1"/>
</dbReference>
<keyword evidence="10" id="KW-0809">Transit peptide</keyword>
<comment type="cofactor">
    <cofactor evidence="19">
        <name>[4Fe-4S] cluster</name>
        <dbReference type="ChEBI" id="CHEBI:49883"/>
    </cofactor>
    <text evidence="19">Binds 1 [4Fe-4S] cluster.</text>
</comment>
<name>A0A8H4Z3J8_9HYPO</name>
<keyword evidence="14 19" id="KW-0411">Iron-sulfur</keyword>
<accession>A0A8H4Z3J8</accession>
<dbReference type="Pfam" id="PF05187">
    <property type="entry name" value="Fer4_ETF_QO"/>
    <property type="match status" value="1"/>
</dbReference>
<dbReference type="InterPro" id="IPR007859">
    <property type="entry name" value="ETF-QO/FixX_C"/>
</dbReference>
<keyword evidence="11 19" id="KW-0249">Electron transport</keyword>
<evidence type="ECO:0000256" key="9">
    <source>
        <dbReference type="ARBA" id="ARBA00022827"/>
    </source>
</evidence>
<keyword evidence="5 19" id="KW-0813">Transport</keyword>
<dbReference type="Proteomes" id="UP000573603">
    <property type="component" value="Unassembled WGS sequence"/>
</dbReference>
<dbReference type="InterPro" id="IPR036188">
    <property type="entry name" value="FAD/NAD-bd_sf"/>
</dbReference>
<evidence type="ECO:0000256" key="3">
    <source>
        <dbReference type="ARBA" id="ARBA00004273"/>
    </source>
</evidence>
<evidence type="ECO:0000256" key="13">
    <source>
        <dbReference type="ARBA" id="ARBA00023004"/>
    </source>
</evidence>
<gene>
    <name evidence="21" type="ORF">FANTH_9919</name>
</gene>
<dbReference type="FunFam" id="3.30.70.20:FF:000015">
    <property type="entry name" value="Electron transfer flavoprotein-ubiquinone oxidoreductase"/>
    <property type="match status" value="1"/>
</dbReference>
<dbReference type="GO" id="GO:0004174">
    <property type="term" value="F:electron-transferring-flavoprotein dehydrogenase activity"/>
    <property type="evidence" value="ECO:0007669"/>
    <property type="project" value="UniProtKB-UniRule"/>
</dbReference>
<evidence type="ECO:0000256" key="12">
    <source>
        <dbReference type="ARBA" id="ARBA00023002"/>
    </source>
</evidence>
<comment type="subcellular location">
    <subcellularLocation>
        <location evidence="3">Mitochondrion inner membrane</location>
    </subcellularLocation>
</comment>
<keyword evidence="17" id="KW-0472">Membrane</keyword>
<evidence type="ECO:0000256" key="14">
    <source>
        <dbReference type="ARBA" id="ARBA00023014"/>
    </source>
</evidence>
<keyword evidence="22" id="KW-1185">Reference proteome</keyword>
<sequence>MSAPRPVSRCLQRSSRVLSRSQVRPARSNLSIATISATSSITRRTSTTVWSGGRVPMASCAFSTTSRLRDDDQDFDPASVERESDQVDVCIVGAGPAGLSAAIRLKQLANEAGNEDFRVLVLEKAGDLGAHILSGAVIQPTSINELIPDWLDEDNPNRFEHATPAGTDRMRFLTKNSAIPIPAPPQMTNHGNYIVSLNQFVKWLGERAEEIGVEVYPGFAASEVVYASDGSVKGVATNDLGVGRDGKPKETFERGMEFHARVTMFGEGCHGSLSKQVINKFDLRRDSQHQTYGLGVKEVWEIDPAKFEKGLVVHSMGYPLPKDVYGGSFMYHFGENLVQIGLVVSLDYSNPWMSPYQEFQKLKRHPLFRDVLEGGKCISYGARALIEGGFQSIPKVAFPGGALIGDSAGFVNVPKVKGTHNAMKSGMLAAEAAWTAISEEADEGTVFLYDYENKLRDSPIWKELKEVRNMRPSFHTPLGLYGGIVYSGLEAYVFKGRVPWTLKHKTPDHAATLPADKVPKIEYEKPDGKLTFDILTSVSRTGTNHEEDQPVHLQVKDWDAHTESTYPPFKGLENRFCPAGVYEYVEDESKPHGVRFQINAQNCIHCKTCDIKAPHQDINWQVPQGGEGPKYYMT</sequence>
<evidence type="ECO:0000256" key="7">
    <source>
        <dbReference type="ARBA" id="ARBA00022723"/>
    </source>
</evidence>
<evidence type="ECO:0000256" key="2">
    <source>
        <dbReference type="ARBA" id="ARBA00002819"/>
    </source>
</evidence>
<dbReference type="EC" id="1.5.5.1" evidence="19"/>
<dbReference type="AlphaFoldDB" id="A0A8H4Z3J8"/>
<evidence type="ECO:0000256" key="8">
    <source>
        <dbReference type="ARBA" id="ARBA00022792"/>
    </source>
</evidence>
<evidence type="ECO:0000256" key="11">
    <source>
        <dbReference type="ARBA" id="ARBA00022982"/>
    </source>
</evidence>
<dbReference type="PROSITE" id="PS51379">
    <property type="entry name" value="4FE4S_FER_2"/>
    <property type="match status" value="1"/>
</dbReference>
<evidence type="ECO:0000256" key="18">
    <source>
        <dbReference type="ARBA" id="ARBA00052682"/>
    </source>
</evidence>
<evidence type="ECO:0000259" key="20">
    <source>
        <dbReference type="PROSITE" id="PS51379"/>
    </source>
</evidence>
<keyword evidence="12 19" id="KW-0560">Oxidoreductase</keyword>